<feature type="transmembrane region" description="Helical" evidence="7">
    <location>
        <begin position="373"/>
        <end position="391"/>
    </location>
</feature>
<feature type="transmembrane region" description="Helical" evidence="7">
    <location>
        <begin position="538"/>
        <end position="557"/>
    </location>
</feature>
<proteinExistence type="predicted"/>
<dbReference type="GO" id="GO:0016020">
    <property type="term" value="C:membrane"/>
    <property type="evidence" value="ECO:0007669"/>
    <property type="project" value="UniProtKB-SubCell"/>
</dbReference>
<dbReference type="PANTHER" id="PTHR31585:SF51">
    <property type="entry name" value="TRANSPORTER, PUTATIVE-RELATED"/>
    <property type="match status" value="1"/>
</dbReference>
<feature type="compositionally biased region" description="Polar residues" evidence="6">
    <location>
        <begin position="71"/>
        <end position="81"/>
    </location>
</feature>
<feature type="transmembrane region" description="Helical" evidence="7">
    <location>
        <begin position="435"/>
        <end position="457"/>
    </location>
</feature>
<gene>
    <name evidence="8" type="ORF">ACHAWU_000440</name>
</gene>
<keyword evidence="3 7" id="KW-0812">Transmembrane</keyword>
<keyword evidence="2" id="KW-0813">Transport</keyword>
<dbReference type="EMBL" id="JALLBG020000291">
    <property type="protein sequence ID" value="KAL3756798.1"/>
    <property type="molecule type" value="Genomic_DNA"/>
</dbReference>
<evidence type="ECO:0000256" key="6">
    <source>
        <dbReference type="SAM" id="MobiDB-lite"/>
    </source>
</evidence>
<evidence type="ECO:0000313" key="8">
    <source>
        <dbReference type="EMBL" id="KAL3756798.1"/>
    </source>
</evidence>
<feature type="transmembrane region" description="Helical" evidence="7">
    <location>
        <begin position="500"/>
        <end position="517"/>
    </location>
</feature>
<feature type="transmembrane region" description="Helical" evidence="7">
    <location>
        <begin position="288"/>
        <end position="310"/>
    </location>
</feature>
<organism evidence="8 9">
    <name type="scientific">Discostella pseudostelligera</name>
    <dbReference type="NCBI Taxonomy" id="259834"/>
    <lineage>
        <taxon>Eukaryota</taxon>
        <taxon>Sar</taxon>
        <taxon>Stramenopiles</taxon>
        <taxon>Ochrophyta</taxon>
        <taxon>Bacillariophyta</taxon>
        <taxon>Coscinodiscophyceae</taxon>
        <taxon>Thalassiosirophycidae</taxon>
        <taxon>Stephanodiscales</taxon>
        <taxon>Stephanodiscaceae</taxon>
        <taxon>Discostella</taxon>
    </lineage>
</organism>
<feature type="transmembrane region" description="Helical" evidence="7">
    <location>
        <begin position="469"/>
        <end position="488"/>
    </location>
</feature>
<feature type="transmembrane region" description="Helical" evidence="7">
    <location>
        <begin position="184"/>
        <end position="204"/>
    </location>
</feature>
<dbReference type="PANTHER" id="PTHR31585">
    <property type="entry name" value="FOLATE-BIOPTERIN TRANSPORTER 1, CHLOROPLASTIC"/>
    <property type="match status" value="1"/>
</dbReference>
<feature type="compositionally biased region" description="Basic and acidic residues" evidence="6">
    <location>
        <begin position="641"/>
        <end position="660"/>
    </location>
</feature>
<evidence type="ECO:0000256" key="4">
    <source>
        <dbReference type="ARBA" id="ARBA00022989"/>
    </source>
</evidence>
<keyword evidence="4 7" id="KW-1133">Transmembrane helix</keyword>
<feature type="region of interest" description="Disordered" evidence="6">
    <location>
        <begin position="626"/>
        <end position="660"/>
    </location>
</feature>
<evidence type="ECO:0000313" key="9">
    <source>
        <dbReference type="Proteomes" id="UP001530293"/>
    </source>
</evidence>
<feature type="region of interest" description="Disordered" evidence="6">
    <location>
        <begin position="71"/>
        <end position="90"/>
    </location>
</feature>
<feature type="transmembrane region" description="Helical" evidence="7">
    <location>
        <begin position="398"/>
        <end position="420"/>
    </location>
</feature>
<reference evidence="8 9" key="1">
    <citation type="submission" date="2024-10" db="EMBL/GenBank/DDBJ databases">
        <title>Updated reference genomes for cyclostephanoid diatoms.</title>
        <authorList>
            <person name="Roberts W.R."/>
            <person name="Alverson A.J."/>
        </authorList>
    </citation>
    <scope>NUCLEOTIDE SEQUENCE [LARGE SCALE GENOMIC DNA]</scope>
    <source>
        <strain evidence="8 9">AJA232-27</strain>
    </source>
</reference>
<keyword evidence="9" id="KW-1185">Reference proteome</keyword>
<name>A0ABD3LYI0_9STRA</name>
<evidence type="ECO:0000256" key="7">
    <source>
        <dbReference type="SAM" id="Phobius"/>
    </source>
</evidence>
<feature type="transmembrane region" description="Helical" evidence="7">
    <location>
        <begin position="347"/>
        <end position="367"/>
    </location>
</feature>
<dbReference type="InterPro" id="IPR039309">
    <property type="entry name" value="BT1"/>
</dbReference>
<evidence type="ECO:0000256" key="3">
    <source>
        <dbReference type="ARBA" id="ARBA00022692"/>
    </source>
</evidence>
<keyword evidence="5 7" id="KW-0472">Membrane</keyword>
<dbReference type="AlphaFoldDB" id="A0ABD3LYI0"/>
<protein>
    <submittedName>
        <fullName evidence="8">Uncharacterized protein</fullName>
    </submittedName>
</protein>
<dbReference type="Pfam" id="PF03092">
    <property type="entry name" value="BT1"/>
    <property type="match status" value="1"/>
</dbReference>
<comment type="subcellular location">
    <subcellularLocation>
        <location evidence="1">Membrane</location>
        <topology evidence="1">Multi-pass membrane protein</topology>
    </subcellularLocation>
</comment>
<evidence type="ECO:0000256" key="2">
    <source>
        <dbReference type="ARBA" id="ARBA00022448"/>
    </source>
</evidence>
<evidence type="ECO:0000256" key="5">
    <source>
        <dbReference type="ARBA" id="ARBA00023136"/>
    </source>
</evidence>
<comment type="caution">
    <text evidence="8">The sequence shown here is derived from an EMBL/GenBank/DDBJ whole genome shotgun (WGS) entry which is preliminary data.</text>
</comment>
<feature type="transmembrane region" description="Helical" evidence="7">
    <location>
        <begin position="577"/>
        <end position="605"/>
    </location>
</feature>
<dbReference type="Proteomes" id="UP001530293">
    <property type="component" value="Unassembled WGS sequence"/>
</dbReference>
<sequence length="660" mass="72325">MNTHRRPIQQLSCPHSALQLQYNFTAMKPSIAAIATIDTSPLLDVDGHELRDHDTHIDEVEPHYEINTSITSSATPNNAEPTTPHAIHPPTWRHPFSSTGTYFSELSGFFSWRFLSWLAIDNCCVGGGAFSLIMSLGLPLFKELGIGASRQQLYMSMIMSPWAMKPFIGVASDLFTIQGYNKRYFALYSILIGLLGSSALLGIYHSGTAASAIQQGSNAVGRLADMIVICFTAVSYEAATLDILGEGKYAEIMHLHPESGSSIISFKFGCSLLGGIITQSYVGPLSDAGYFHVLFWIAMVLSLTPFYPTLVGWIPEKMRMDTEPGMVKLCRGCLFDRGSFEEKKTPFIIITLCGLSAPLLAAVTTYANLEIGLAFAAVLISAFVVATFYIFPRTFFWVFLSIVLTNLSWISIGSALGYFYTASEECVPGGPNFDYTYYITITGVIGSIVNFLGVILYQNFLSGWRFRPALILTLLVGSFASIIDLIIIKRWNIVIGIPDKIFFLFGNAIFENLVIILQSIPMSSLHAKIAPPGMESAVFAYTVGIANFSSMVSNLLGSGVIRWSGMKTVGDNCDFEALPYLIVIFQICVPLAMGIPAIFLIPNVLQTDHLIDWKKEGWFAESAEEEVAVSSGPVANGDDTNEAKNDDANGDPRLEPHYLL</sequence>
<accession>A0ABD3LYI0</accession>
<evidence type="ECO:0000256" key="1">
    <source>
        <dbReference type="ARBA" id="ARBA00004141"/>
    </source>
</evidence>